<dbReference type="RefSeq" id="XP_008716441.1">
    <property type="nucleotide sequence ID" value="XM_008718219.1"/>
</dbReference>
<proteinExistence type="inferred from homology"/>
<evidence type="ECO:0000256" key="12">
    <source>
        <dbReference type="SAM" id="MobiDB-lite"/>
    </source>
</evidence>
<dbReference type="VEuPathDB" id="FungiDB:HMPREF1541_03871"/>
<evidence type="ECO:0000256" key="8">
    <source>
        <dbReference type="ARBA" id="ARBA00037982"/>
    </source>
</evidence>
<evidence type="ECO:0000313" key="15">
    <source>
        <dbReference type="Proteomes" id="UP000030752"/>
    </source>
</evidence>
<gene>
    <name evidence="14" type="ORF">HMPREF1541_03871</name>
</gene>
<dbReference type="Gene3D" id="3.30.200.20">
    <property type="entry name" value="Phosphorylase Kinase, domain 1"/>
    <property type="match status" value="1"/>
</dbReference>
<dbReference type="eggNOG" id="KOG1035">
    <property type="taxonomic scope" value="Eukaryota"/>
</dbReference>
<keyword evidence="15" id="KW-1185">Reference proteome</keyword>
<dbReference type="GO" id="GO:0005634">
    <property type="term" value="C:nucleus"/>
    <property type="evidence" value="ECO:0007669"/>
    <property type="project" value="TreeGrafter"/>
</dbReference>
<dbReference type="GeneID" id="19971210"/>
<evidence type="ECO:0000256" key="4">
    <source>
        <dbReference type="ARBA" id="ARBA00022741"/>
    </source>
</evidence>
<dbReference type="InterPro" id="IPR008271">
    <property type="entry name" value="Ser/Thr_kinase_AS"/>
</dbReference>
<dbReference type="PROSITE" id="PS00107">
    <property type="entry name" value="PROTEIN_KINASE_ATP"/>
    <property type="match status" value="1"/>
</dbReference>
<dbReference type="InParanoid" id="W2RZT7"/>
<name>W2RZT7_CYPE1</name>
<reference evidence="14 15" key="1">
    <citation type="submission" date="2013-03" db="EMBL/GenBank/DDBJ databases">
        <title>The Genome Sequence of Phialophora europaea CBS 101466.</title>
        <authorList>
            <consortium name="The Broad Institute Genomics Platform"/>
            <person name="Cuomo C."/>
            <person name="de Hoog S."/>
            <person name="Gorbushina A."/>
            <person name="Walker B."/>
            <person name="Young S.K."/>
            <person name="Zeng Q."/>
            <person name="Gargeya S."/>
            <person name="Fitzgerald M."/>
            <person name="Haas B."/>
            <person name="Abouelleil A."/>
            <person name="Allen A.W."/>
            <person name="Alvarado L."/>
            <person name="Arachchi H.M."/>
            <person name="Berlin A.M."/>
            <person name="Chapman S.B."/>
            <person name="Gainer-Dewar J."/>
            <person name="Goldberg J."/>
            <person name="Griggs A."/>
            <person name="Gujja S."/>
            <person name="Hansen M."/>
            <person name="Howarth C."/>
            <person name="Imamovic A."/>
            <person name="Ireland A."/>
            <person name="Larimer J."/>
            <person name="McCowan C."/>
            <person name="Murphy C."/>
            <person name="Pearson M."/>
            <person name="Poon T.W."/>
            <person name="Priest M."/>
            <person name="Roberts A."/>
            <person name="Saif S."/>
            <person name="Shea T."/>
            <person name="Sisk P."/>
            <person name="Sykes S."/>
            <person name="Wortman J."/>
            <person name="Nusbaum C."/>
            <person name="Birren B."/>
        </authorList>
    </citation>
    <scope>NUCLEOTIDE SEQUENCE [LARGE SCALE GENOMIC DNA]</scope>
    <source>
        <strain evidence="14 15">CBS 101466</strain>
    </source>
</reference>
<dbReference type="SUPFAM" id="SSF56112">
    <property type="entry name" value="Protein kinase-like (PK-like)"/>
    <property type="match status" value="1"/>
</dbReference>
<comment type="catalytic activity">
    <reaction evidence="9">
        <text>L-threonyl-[protein] + ATP = O-phospho-L-threonyl-[protein] + ADP + H(+)</text>
        <dbReference type="Rhea" id="RHEA:46608"/>
        <dbReference type="Rhea" id="RHEA-COMP:11060"/>
        <dbReference type="Rhea" id="RHEA-COMP:11605"/>
        <dbReference type="ChEBI" id="CHEBI:15378"/>
        <dbReference type="ChEBI" id="CHEBI:30013"/>
        <dbReference type="ChEBI" id="CHEBI:30616"/>
        <dbReference type="ChEBI" id="CHEBI:61977"/>
        <dbReference type="ChEBI" id="CHEBI:456216"/>
        <dbReference type="EC" id="2.7.11.1"/>
    </reaction>
    <physiologicalReaction direction="left-to-right" evidence="9">
        <dbReference type="Rhea" id="RHEA:46609"/>
    </physiologicalReaction>
</comment>
<evidence type="ECO:0000256" key="5">
    <source>
        <dbReference type="ARBA" id="ARBA00022777"/>
    </source>
</evidence>
<dbReference type="PROSITE" id="PS00108">
    <property type="entry name" value="PROTEIN_KINASE_ST"/>
    <property type="match status" value="1"/>
</dbReference>
<evidence type="ECO:0000256" key="2">
    <source>
        <dbReference type="ARBA" id="ARBA00022527"/>
    </source>
</evidence>
<feature type="compositionally biased region" description="Acidic residues" evidence="12">
    <location>
        <begin position="20"/>
        <end position="29"/>
    </location>
</feature>
<evidence type="ECO:0000256" key="11">
    <source>
        <dbReference type="PROSITE-ProRule" id="PRU10141"/>
    </source>
</evidence>
<dbReference type="InterPro" id="IPR000719">
    <property type="entry name" value="Prot_kinase_dom"/>
</dbReference>
<keyword evidence="5" id="KW-0418">Kinase</keyword>
<dbReference type="InterPro" id="IPR017441">
    <property type="entry name" value="Protein_kinase_ATP_BS"/>
</dbReference>
<keyword evidence="2" id="KW-0723">Serine/threonine-protein kinase</keyword>
<evidence type="ECO:0000259" key="13">
    <source>
        <dbReference type="PROSITE" id="PS50011"/>
    </source>
</evidence>
<feature type="domain" description="Protein kinase" evidence="13">
    <location>
        <begin position="239"/>
        <end position="666"/>
    </location>
</feature>
<keyword evidence="7" id="KW-0652">Protein synthesis inhibitor</keyword>
<protein>
    <recommendedName>
        <fullName evidence="1">non-specific serine/threonine protein kinase</fullName>
        <ecNumber evidence="1">2.7.11.1</ecNumber>
    </recommendedName>
</protein>
<keyword evidence="4 11" id="KW-0547">Nucleotide-binding</keyword>
<dbReference type="Proteomes" id="UP000030752">
    <property type="component" value="Unassembled WGS sequence"/>
</dbReference>
<dbReference type="EMBL" id="KB822719">
    <property type="protein sequence ID" value="ETN41932.1"/>
    <property type="molecule type" value="Genomic_DNA"/>
</dbReference>
<feature type="binding site" evidence="11">
    <location>
        <position position="269"/>
    </location>
    <ligand>
        <name>ATP</name>
        <dbReference type="ChEBI" id="CHEBI:30616"/>
    </ligand>
</feature>
<evidence type="ECO:0000256" key="6">
    <source>
        <dbReference type="ARBA" id="ARBA00022840"/>
    </source>
</evidence>
<dbReference type="GO" id="GO:0017148">
    <property type="term" value="P:negative regulation of translation"/>
    <property type="evidence" value="ECO:0007669"/>
    <property type="project" value="UniProtKB-KW"/>
</dbReference>
<keyword evidence="3" id="KW-0808">Transferase</keyword>
<evidence type="ECO:0000256" key="9">
    <source>
        <dbReference type="ARBA" id="ARBA00048659"/>
    </source>
</evidence>
<comment type="similarity">
    <text evidence="8">Belongs to the protein kinase superfamily. Ser/Thr protein kinase family. GCN2 subfamily.</text>
</comment>
<comment type="catalytic activity">
    <reaction evidence="10">
        <text>L-seryl-[protein] + ATP = O-phospho-L-seryl-[protein] + ADP + H(+)</text>
        <dbReference type="Rhea" id="RHEA:17989"/>
        <dbReference type="Rhea" id="RHEA-COMP:9863"/>
        <dbReference type="Rhea" id="RHEA-COMP:11604"/>
        <dbReference type="ChEBI" id="CHEBI:15378"/>
        <dbReference type="ChEBI" id="CHEBI:29999"/>
        <dbReference type="ChEBI" id="CHEBI:30616"/>
        <dbReference type="ChEBI" id="CHEBI:83421"/>
        <dbReference type="ChEBI" id="CHEBI:456216"/>
        <dbReference type="EC" id="2.7.11.1"/>
    </reaction>
    <physiologicalReaction direction="left-to-right" evidence="10">
        <dbReference type="Rhea" id="RHEA:17990"/>
    </physiologicalReaction>
</comment>
<dbReference type="SMART" id="SM00220">
    <property type="entry name" value="S_TKc"/>
    <property type="match status" value="1"/>
</dbReference>
<feature type="region of interest" description="Disordered" evidence="12">
    <location>
        <begin position="1"/>
        <end position="40"/>
    </location>
</feature>
<sequence>MSSAFFRRPGEDSSSSDSESSAEEVEIEEPSTKDTEGDLNSNDIELATTESIPTDASVALPHTDEDRNVLDVDQHRNNMLTALLEDYYKNRATDLLNSTHPDASFTRDSAEVQALARELYSDASHTLAQNGIIPSPHATNSRSAQNRNYLSVLDSIALRNIKDVGISRAQQNLQLREGDASLALVGVNKRPATQHAAYSEASLGNLIMSTGHMGISSPHADRALTVSRPQQQSHYESSFQQLKLLGKGGFGRVYHAHSLFDRKEYAIKKIPLSPRLTRSYQQGGHAELDSVLREVQALAQLDHSNVVRYHATWIEEPRSSPRLSSGPMHTSLPLNRRRLLADRPHESPRPALPEQSEGIVFGFDSSRRPSYANDVASGWSIDDALDKSTSIRESQIFTDGLVQGSASTESNVDDTVCVLHVQMSLYPMTLSQYLAPLSATASSAPGSPQRRHCFHLVPSLRIILGILCGLQYIHAKGLIHRDIKPGNIFLSHVDQSTGYTTSEGFYDVGSCSACPDYHEYHVNPRIGDFGLVAELARSDVKIDSPTSPSSSPAKLVGTEYYRPPQPTDGDGHKAKPAVDEKVDVYAMGVILVELLWQCNTSSERLHVLRDLQRGRLPKALAATIESEGHEPGLGETVKDCIRGMIVPDDKARWTCLRVEQCIQDVLRKCKTRMDVTNLTKVRCLNGTEDSAGATVEVVDD</sequence>
<evidence type="ECO:0000256" key="10">
    <source>
        <dbReference type="ARBA" id="ARBA00048977"/>
    </source>
</evidence>
<evidence type="ECO:0000256" key="1">
    <source>
        <dbReference type="ARBA" id="ARBA00012513"/>
    </source>
</evidence>
<dbReference type="PANTHER" id="PTHR11042">
    <property type="entry name" value="EUKARYOTIC TRANSLATION INITIATION FACTOR 2-ALPHA KINASE EIF2-ALPHA KINASE -RELATED"/>
    <property type="match status" value="1"/>
</dbReference>
<dbReference type="PANTHER" id="PTHR11042:SF160">
    <property type="entry name" value="EUKARYOTIC TRANSLATION INITIATION FACTOR 2-ALPHA KINASE 1"/>
    <property type="match status" value="1"/>
</dbReference>
<dbReference type="HOGENOM" id="CLU_018993_0_0_1"/>
<dbReference type="Pfam" id="PF00069">
    <property type="entry name" value="Pkinase"/>
    <property type="match status" value="2"/>
</dbReference>
<dbReference type="PROSITE" id="PS50011">
    <property type="entry name" value="PROTEIN_KINASE_DOM"/>
    <property type="match status" value="1"/>
</dbReference>
<keyword evidence="6 11" id="KW-0067">ATP-binding</keyword>
<dbReference type="GO" id="GO:0005737">
    <property type="term" value="C:cytoplasm"/>
    <property type="evidence" value="ECO:0007669"/>
    <property type="project" value="TreeGrafter"/>
</dbReference>
<dbReference type="EC" id="2.7.11.1" evidence="1"/>
<organism evidence="14 15">
    <name type="scientific">Cyphellophora europaea (strain CBS 101466)</name>
    <name type="common">Phialophora europaea</name>
    <dbReference type="NCBI Taxonomy" id="1220924"/>
    <lineage>
        <taxon>Eukaryota</taxon>
        <taxon>Fungi</taxon>
        <taxon>Dikarya</taxon>
        <taxon>Ascomycota</taxon>
        <taxon>Pezizomycotina</taxon>
        <taxon>Eurotiomycetes</taxon>
        <taxon>Chaetothyriomycetidae</taxon>
        <taxon>Chaetothyriales</taxon>
        <taxon>Cyphellophoraceae</taxon>
        <taxon>Cyphellophora</taxon>
    </lineage>
</organism>
<evidence type="ECO:0000256" key="3">
    <source>
        <dbReference type="ARBA" id="ARBA00022679"/>
    </source>
</evidence>
<dbReference type="OrthoDB" id="1405469at2759"/>
<dbReference type="InterPro" id="IPR011009">
    <property type="entry name" value="Kinase-like_dom_sf"/>
</dbReference>
<dbReference type="GO" id="GO:0004694">
    <property type="term" value="F:eukaryotic translation initiation factor 2alpha kinase activity"/>
    <property type="evidence" value="ECO:0007669"/>
    <property type="project" value="TreeGrafter"/>
</dbReference>
<evidence type="ECO:0000313" key="14">
    <source>
        <dbReference type="EMBL" id="ETN41932.1"/>
    </source>
</evidence>
<dbReference type="STRING" id="1220924.W2RZT7"/>
<dbReference type="InterPro" id="IPR050339">
    <property type="entry name" value="CC_SR_Kinase"/>
</dbReference>
<dbReference type="GO" id="GO:0005524">
    <property type="term" value="F:ATP binding"/>
    <property type="evidence" value="ECO:0007669"/>
    <property type="project" value="UniProtKB-UniRule"/>
</dbReference>
<accession>W2RZT7</accession>
<dbReference type="AlphaFoldDB" id="W2RZT7"/>
<dbReference type="Gene3D" id="1.10.510.10">
    <property type="entry name" value="Transferase(Phosphotransferase) domain 1"/>
    <property type="match status" value="1"/>
</dbReference>
<evidence type="ECO:0000256" key="7">
    <source>
        <dbReference type="ARBA" id="ARBA00023193"/>
    </source>
</evidence>